<dbReference type="PRINTS" id="PR01217">
    <property type="entry name" value="PRICHEXTENSN"/>
</dbReference>
<reference evidence="2 3" key="1">
    <citation type="submission" date="2009-11" db="EMBL/GenBank/DDBJ databases">
        <title>Annotation of Allomyces macrogynus ATCC 38327.</title>
        <authorList>
            <consortium name="The Broad Institute Genome Sequencing Platform"/>
            <person name="Russ C."/>
            <person name="Cuomo C."/>
            <person name="Burger G."/>
            <person name="Gray M.W."/>
            <person name="Holland P.W.H."/>
            <person name="King N."/>
            <person name="Lang F.B.F."/>
            <person name="Roger A.J."/>
            <person name="Ruiz-Trillo I."/>
            <person name="Young S.K."/>
            <person name="Zeng Q."/>
            <person name="Gargeya S."/>
            <person name="Fitzgerald M."/>
            <person name="Haas B."/>
            <person name="Abouelleil A."/>
            <person name="Alvarado L."/>
            <person name="Arachchi H.M."/>
            <person name="Berlin A."/>
            <person name="Chapman S.B."/>
            <person name="Gearin G."/>
            <person name="Goldberg J."/>
            <person name="Griggs A."/>
            <person name="Gujja S."/>
            <person name="Hansen M."/>
            <person name="Heiman D."/>
            <person name="Howarth C."/>
            <person name="Larimer J."/>
            <person name="Lui A."/>
            <person name="MacDonald P.J.P."/>
            <person name="McCowen C."/>
            <person name="Montmayeur A."/>
            <person name="Murphy C."/>
            <person name="Neiman D."/>
            <person name="Pearson M."/>
            <person name="Priest M."/>
            <person name="Roberts A."/>
            <person name="Saif S."/>
            <person name="Shea T."/>
            <person name="Sisk P."/>
            <person name="Stolte C."/>
            <person name="Sykes S."/>
            <person name="Wortman J."/>
            <person name="Nusbaum C."/>
            <person name="Birren B."/>
        </authorList>
    </citation>
    <scope>NUCLEOTIDE SEQUENCE [LARGE SCALE GENOMIC DNA]</scope>
    <source>
        <strain evidence="2 3">ATCC 38327</strain>
    </source>
</reference>
<feature type="compositionally biased region" description="Basic and acidic residues" evidence="1">
    <location>
        <begin position="93"/>
        <end position="102"/>
    </location>
</feature>
<keyword evidence="3" id="KW-1185">Reference proteome</keyword>
<gene>
    <name evidence="2" type="ORF">AMAG_13943</name>
</gene>
<feature type="compositionally biased region" description="Pro residues" evidence="1">
    <location>
        <begin position="141"/>
        <end position="152"/>
    </location>
</feature>
<feature type="compositionally biased region" description="Low complexity" evidence="1">
    <location>
        <begin position="232"/>
        <end position="254"/>
    </location>
</feature>
<feature type="compositionally biased region" description="Basic and acidic residues" evidence="1">
    <location>
        <begin position="43"/>
        <end position="58"/>
    </location>
</feature>
<dbReference type="OMA" id="ARCRTEM"/>
<evidence type="ECO:0000256" key="1">
    <source>
        <dbReference type="SAM" id="MobiDB-lite"/>
    </source>
</evidence>
<organism evidence="2 3">
    <name type="scientific">Allomyces macrogynus (strain ATCC 38327)</name>
    <name type="common">Allomyces javanicus var. macrogynus</name>
    <dbReference type="NCBI Taxonomy" id="578462"/>
    <lineage>
        <taxon>Eukaryota</taxon>
        <taxon>Fungi</taxon>
        <taxon>Fungi incertae sedis</taxon>
        <taxon>Blastocladiomycota</taxon>
        <taxon>Blastocladiomycetes</taxon>
        <taxon>Blastocladiales</taxon>
        <taxon>Blastocladiaceae</taxon>
        <taxon>Allomyces</taxon>
    </lineage>
</organism>
<dbReference type="AlphaFoldDB" id="A0A0L0T2K6"/>
<feature type="compositionally biased region" description="Pro residues" evidence="1">
    <location>
        <begin position="256"/>
        <end position="266"/>
    </location>
</feature>
<dbReference type="EMBL" id="GG745359">
    <property type="protein sequence ID" value="KNE69073.1"/>
    <property type="molecule type" value="Genomic_DNA"/>
</dbReference>
<feature type="compositionally biased region" description="Low complexity" evidence="1">
    <location>
        <begin position="169"/>
        <end position="178"/>
    </location>
</feature>
<sequence length="356" mass="38413">MPPHAVPLNDADTGTANAMDRSPPMRPNAGPPAVTAAYGPYDYARDRDRDRAHRDRPYSHAHAHAPPLPNATSAPTAAASPYAGPAAHAPRYYADDAARDPARAAAPPRGDWRTDPRAGPPPPPYWAAPDPYNYYRVQPPTSYPYPPPPPPHAYAHHARGSYPPPPHAGYPSHPAHAPRYGHAPAAAGGDRRASPAAVRALEADGLPADRHRENGNRDVAGLSLPMTLRTGPAAAPTSAPPRARVEAQPAQHYAPPHRPPPPPPRAGYYPPPPPEHDLHAAAYACNAPYGHHYGYPPHYPSPYGHYPPHPHAHPHAYAPPSPPTAAARCRTEMCSIRHITVHKTSDRYKEEEYTTI</sequence>
<evidence type="ECO:0000313" key="2">
    <source>
        <dbReference type="EMBL" id="KNE69073.1"/>
    </source>
</evidence>
<accession>A0A0L0T2K6</accession>
<name>A0A0L0T2K6_ALLM3</name>
<feature type="compositionally biased region" description="Low complexity" evidence="1">
    <location>
        <begin position="70"/>
        <end position="92"/>
    </location>
</feature>
<feature type="region of interest" description="Disordered" evidence="1">
    <location>
        <begin position="1"/>
        <end position="266"/>
    </location>
</feature>
<dbReference type="Proteomes" id="UP000054350">
    <property type="component" value="Unassembled WGS sequence"/>
</dbReference>
<protein>
    <submittedName>
        <fullName evidence="2">Uncharacterized protein</fullName>
    </submittedName>
</protein>
<proteinExistence type="predicted"/>
<evidence type="ECO:0000313" key="3">
    <source>
        <dbReference type="Proteomes" id="UP000054350"/>
    </source>
</evidence>
<dbReference type="VEuPathDB" id="FungiDB:AMAG_13943"/>
<reference evidence="3" key="2">
    <citation type="submission" date="2009-11" db="EMBL/GenBank/DDBJ databases">
        <title>The Genome Sequence of Allomyces macrogynus strain ATCC 38327.</title>
        <authorList>
            <consortium name="The Broad Institute Genome Sequencing Platform"/>
            <person name="Russ C."/>
            <person name="Cuomo C."/>
            <person name="Shea T."/>
            <person name="Young S.K."/>
            <person name="Zeng Q."/>
            <person name="Koehrsen M."/>
            <person name="Haas B."/>
            <person name="Borodovsky M."/>
            <person name="Guigo R."/>
            <person name="Alvarado L."/>
            <person name="Berlin A."/>
            <person name="Borenstein D."/>
            <person name="Chen Z."/>
            <person name="Engels R."/>
            <person name="Freedman E."/>
            <person name="Gellesch M."/>
            <person name="Goldberg J."/>
            <person name="Griggs A."/>
            <person name="Gujja S."/>
            <person name="Heiman D."/>
            <person name="Hepburn T."/>
            <person name="Howarth C."/>
            <person name="Jen D."/>
            <person name="Larson L."/>
            <person name="Lewis B."/>
            <person name="Mehta T."/>
            <person name="Park D."/>
            <person name="Pearson M."/>
            <person name="Roberts A."/>
            <person name="Saif S."/>
            <person name="Shenoy N."/>
            <person name="Sisk P."/>
            <person name="Stolte C."/>
            <person name="Sykes S."/>
            <person name="Walk T."/>
            <person name="White J."/>
            <person name="Yandava C."/>
            <person name="Burger G."/>
            <person name="Gray M.W."/>
            <person name="Holland P.W.H."/>
            <person name="King N."/>
            <person name="Lang F.B.F."/>
            <person name="Roger A.J."/>
            <person name="Ruiz-Trillo I."/>
            <person name="Lander E."/>
            <person name="Nusbaum C."/>
        </authorList>
    </citation>
    <scope>NUCLEOTIDE SEQUENCE [LARGE SCALE GENOMIC DNA]</scope>
    <source>
        <strain evidence="3">ATCC 38327</strain>
    </source>
</reference>
<feature type="compositionally biased region" description="Basic and acidic residues" evidence="1">
    <location>
        <begin position="207"/>
        <end position="216"/>
    </location>
</feature>